<proteinExistence type="predicted"/>
<comment type="caution">
    <text evidence="1">The sequence shown here is derived from an EMBL/GenBank/DDBJ whole genome shotgun (WGS) entry which is preliminary data.</text>
</comment>
<protein>
    <submittedName>
        <fullName evidence="1">Uncharacterized protein</fullName>
    </submittedName>
</protein>
<sequence length="234" mass="26163">MDFVSAVALCLPNVAFKRAAMRRLTAQVPPEIAKAIWRDTHILQRDLNRQRPKHSAGVNLLLRYMEWDCALYRAVREHGLASGTAGALIEEINWDLLEAPIGSTFNMTRLLTRRRQTRIRWMLDAMFALVFTAPFRRSKAPSGEGLVFDVLECPLAAYFKQQGVPALTRHAACSLDHRMAAQWGAALHRQQTIGEGAPLCDFRFTLQGNNGAEPARSPERRDIARTVGGSRGAQ</sequence>
<organism evidence="1 2">
    <name type="scientific">Ensifer adhaerens</name>
    <name type="common">Sinorhizobium morelense</name>
    <dbReference type="NCBI Taxonomy" id="106592"/>
    <lineage>
        <taxon>Bacteria</taxon>
        <taxon>Pseudomonadati</taxon>
        <taxon>Pseudomonadota</taxon>
        <taxon>Alphaproteobacteria</taxon>
        <taxon>Hyphomicrobiales</taxon>
        <taxon>Rhizobiaceae</taxon>
        <taxon>Sinorhizobium/Ensifer group</taxon>
        <taxon>Ensifer</taxon>
    </lineage>
</organism>
<dbReference type="EMBL" id="JAGGJR010000002">
    <property type="protein sequence ID" value="MBP1871631.1"/>
    <property type="molecule type" value="Genomic_DNA"/>
</dbReference>
<evidence type="ECO:0000313" key="2">
    <source>
        <dbReference type="Proteomes" id="UP000823773"/>
    </source>
</evidence>
<gene>
    <name evidence="1" type="ORF">J2Z19_001343</name>
</gene>
<keyword evidence="2" id="KW-1185">Reference proteome</keyword>
<dbReference type="Proteomes" id="UP000823773">
    <property type="component" value="Unassembled WGS sequence"/>
</dbReference>
<accession>A0ACC5SSJ2</accession>
<name>A0ACC5SSJ2_ENSAD</name>
<evidence type="ECO:0000313" key="1">
    <source>
        <dbReference type="EMBL" id="MBP1871631.1"/>
    </source>
</evidence>
<reference evidence="1" key="1">
    <citation type="submission" date="2021-03" db="EMBL/GenBank/DDBJ databases">
        <title>Genomic Encyclopedia of Type Strains, Phase IV (KMG-IV): sequencing the most valuable type-strain genomes for metagenomic binning, comparative biology and taxonomic classification.</title>
        <authorList>
            <person name="Goeker M."/>
        </authorList>
    </citation>
    <scope>NUCLEOTIDE SEQUENCE</scope>
    <source>
        <strain evidence="1">DSM 18131</strain>
    </source>
</reference>